<dbReference type="InterPro" id="IPR005467">
    <property type="entry name" value="His_kinase_dom"/>
</dbReference>
<sequence length="542" mass="59891">MVKKRFHFSLQTKIMGLIAALLVFVIGVLTITLAVQHTQGERRQAEQLAVQTARTISYMPPVKELIERKDGHAAQTQEVIEQMKEQTGAFAIYVLNEKGDIRSASGKSGLKKLERSREILFGGSHVSETKADGRRVIRGSAPIIKEQKGYSQVIGSVSVDFLQTETEQSIKKHLRNLSVIAVLVLLLGFIGAAVLAKSIRKDTLGLEPHEIAALYRERNAMLFAIREGIIATNREGVVTMMNVSAAEMLKLPEPVIHLPIDDVMPGAGLMSVLEKGEMLPNQEVSVNDQVFIINTKVMNQGGQAYGIVVSFREKTELKKLIDTLTEVRKYSEDLRAQTHEFSNKLYAILGLLELGEYDEAIDLIKEEYAIQNEQHDLLFHNIHSQQVQAILLGKISKASEKKVKLVIDENSSLAPLPAHIGLSHLITIIGNLIDNAFEAVAEQSVKEVLFFITDMGHDIVIEVSDTGPGVPPEKIEAVFERGYSSKGMRRGYGLANVKDSVRELGGWIELANQKTGGAVFTVFIPKEKQRGNPFDSHRDCGG</sequence>
<evidence type="ECO:0000256" key="7">
    <source>
        <dbReference type="ARBA" id="ARBA00022692"/>
    </source>
</evidence>
<dbReference type="InterPro" id="IPR039506">
    <property type="entry name" value="SPOB_a"/>
</dbReference>
<dbReference type="InterPro" id="IPR016120">
    <property type="entry name" value="Sig_transdc_His_kin_SpoOB"/>
</dbReference>
<dbReference type="KEGG" id="bsu:BSU07580"/>
<keyword evidence="12" id="KW-0902">Two-component regulatory system</keyword>
<dbReference type="EC" id="2.7.13.3" evidence="3"/>
<dbReference type="PRINTS" id="PR00344">
    <property type="entry name" value="BCTRLSENSOR"/>
</dbReference>
<evidence type="ECO:0000256" key="12">
    <source>
        <dbReference type="ARBA" id="ARBA00023012"/>
    </source>
</evidence>
<evidence type="ECO:0000256" key="14">
    <source>
        <dbReference type="SAM" id="Phobius"/>
    </source>
</evidence>
<dbReference type="SUPFAM" id="SSF103190">
    <property type="entry name" value="Sensory domain-like"/>
    <property type="match status" value="1"/>
</dbReference>
<dbReference type="InterPro" id="IPR029151">
    <property type="entry name" value="Sensor-like_sf"/>
</dbReference>
<dbReference type="Gene3D" id="3.30.450.20">
    <property type="entry name" value="PAS domain"/>
    <property type="match status" value="2"/>
</dbReference>
<dbReference type="InterPro" id="IPR003594">
    <property type="entry name" value="HATPase_dom"/>
</dbReference>
<dbReference type="InterPro" id="IPR004358">
    <property type="entry name" value="Sig_transdc_His_kin-like_C"/>
</dbReference>
<keyword evidence="6" id="KW-0808">Transferase</keyword>
<evidence type="ECO:0000256" key="10">
    <source>
        <dbReference type="ARBA" id="ARBA00022840"/>
    </source>
</evidence>
<dbReference type="RefSeq" id="WP_003242967.1">
    <property type="nucleotide sequence ID" value="NC_000964.3"/>
</dbReference>
<feature type="transmembrane region" description="Helical" evidence="14">
    <location>
        <begin position="177"/>
        <end position="196"/>
    </location>
</feature>
<dbReference type="PANTHER" id="PTHR43547">
    <property type="entry name" value="TWO-COMPONENT HISTIDINE KINASE"/>
    <property type="match status" value="1"/>
</dbReference>
<feature type="domain" description="Histidine kinase" evidence="15">
    <location>
        <begin position="336"/>
        <end position="528"/>
    </location>
</feature>
<dbReference type="GO" id="GO:0005524">
    <property type="term" value="F:ATP binding"/>
    <property type="evidence" value="ECO:0007669"/>
    <property type="project" value="UniProtKB-KW"/>
</dbReference>
<dbReference type="CDD" id="cd18773">
    <property type="entry name" value="PDC1_HK_sensor"/>
    <property type="match status" value="1"/>
</dbReference>
<dbReference type="PANTHER" id="PTHR43547:SF3">
    <property type="entry name" value="SENSOR PROTEIN CITS"/>
    <property type="match status" value="1"/>
</dbReference>
<keyword evidence="8" id="KW-0547">Nucleotide-binding</keyword>
<evidence type="ECO:0000256" key="9">
    <source>
        <dbReference type="ARBA" id="ARBA00022777"/>
    </source>
</evidence>
<evidence type="ECO:0000313" key="16">
    <source>
        <dbReference type="EMBL" id="QJP87288.1"/>
    </source>
</evidence>
<dbReference type="OrthoDB" id="9792686at2"/>
<dbReference type="AlphaFoldDB" id="A0A6M3Z8H2"/>
<accession>A0A6M3Z8H2</accession>
<evidence type="ECO:0000256" key="4">
    <source>
        <dbReference type="ARBA" id="ARBA00022475"/>
    </source>
</evidence>
<dbReference type="Pfam" id="PF02518">
    <property type="entry name" value="HATPase_c"/>
    <property type="match status" value="1"/>
</dbReference>
<evidence type="ECO:0000256" key="3">
    <source>
        <dbReference type="ARBA" id="ARBA00012438"/>
    </source>
</evidence>
<dbReference type="InterPro" id="IPR036890">
    <property type="entry name" value="HATPase_C_sf"/>
</dbReference>
<organism evidence="16">
    <name type="scientific">Bacillus subtilis (strain 168)</name>
    <dbReference type="NCBI Taxonomy" id="224308"/>
    <lineage>
        <taxon>Bacteria</taxon>
        <taxon>Bacillati</taxon>
        <taxon>Bacillota</taxon>
        <taxon>Bacilli</taxon>
        <taxon>Bacillales</taxon>
        <taxon>Bacillaceae</taxon>
        <taxon>Bacillus</taxon>
    </lineage>
</organism>
<evidence type="ECO:0000259" key="15">
    <source>
        <dbReference type="PROSITE" id="PS50109"/>
    </source>
</evidence>
<dbReference type="FunFam" id="3.30.450.20:FF:000018">
    <property type="entry name" value="Sensor histidine kinase DcuS"/>
    <property type="match status" value="1"/>
</dbReference>
<dbReference type="Pfam" id="PF14689">
    <property type="entry name" value="SPOB_a"/>
    <property type="match status" value="1"/>
</dbReference>
<evidence type="ECO:0000256" key="8">
    <source>
        <dbReference type="ARBA" id="ARBA00022741"/>
    </source>
</evidence>
<keyword evidence="7 14" id="KW-0812">Transmembrane</keyword>
<dbReference type="GO" id="GO:0005886">
    <property type="term" value="C:plasma membrane"/>
    <property type="evidence" value="ECO:0007669"/>
    <property type="project" value="UniProtKB-SubCell"/>
</dbReference>
<dbReference type="SUPFAM" id="SSF55874">
    <property type="entry name" value="ATPase domain of HSP90 chaperone/DNA topoisomerase II/histidine kinase"/>
    <property type="match status" value="1"/>
</dbReference>
<keyword evidence="11 14" id="KW-1133">Transmembrane helix</keyword>
<gene>
    <name evidence="16" type="primary">yflR</name>
    <name evidence="16" type="ORF">HIR78_04260</name>
</gene>
<dbReference type="CDD" id="cd16915">
    <property type="entry name" value="HATPase_DpiB-CitA-like"/>
    <property type="match status" value="1"/>
</dbReference>
<name>A0A6M3Z8H2_BACSU</name>
<dbReference type="SMR" id="A0A6M3Z8H2"/>
<evidence type="ECO:0000256" key="5">
    <source>
        <dbReference type="ARBA" id="ARBA00022553"/>
    </source>
</evidence>
<dbReference type="DNASU" id="939687"/>
<dbReference type="SMART" id="SM00387">
    <property type="entry name" value="HATPase_c"/>
    <property type="match status" value="1"/>
</dbReference>
<dbReference type="EMBL" id="CP052842">
    <property type="protein sequence ID" value="QJP87288.1"/>
    <property type="molecule type" value="Genomic_DNA"/>
</dbReference>
<dbReference type="Pfam" id="PF17203">
    <property type="entry name" value="sCache_3_2"/>
    <property type="match status" value="1"/>
</dbReference>
<dbReference type="FunFam" id="3.30.565.10:FF:000041">
    <property type="entry name" value="Sensor histidine kinase DcuS"/>
    <property type="match status" value="1"/>
</dbReference>
<dbReference type="InterPro" id="IPR033463">
    <property type="entry name" value="sCache_3"/>
</dbReference>
<dbReference type="GO" id="GO:0000155">
    <property type="term" value="F:phosphorelay sensor kinase activity"/>
    <property type="evidence" value="ECO:0007669"/>
    <property type="project" value="InterPro"/>
</dbReference>
<reference evidence="16" key="1">
    <citation type="submission" date="2020-04" db="EMBL/GenBank/DDBJ databases">
        <title>Phage recombination drives evolution of spore-forming Bacilli.</title>
        <authorList>
            <person name="Dragos A."/>
            <person name="Kovacs A.T."/>
        </authorList>
    </citation>
    <scope>NUCLEOTIDE SEQUENCE</scope>
    <source>
        <strain evidence="16">168</strain>
    </source>
</reference>
<keyword evidence="4" id="KW-1003">Cell membrane</keyword>
<comment type="catalytic activity">
    <reaction evidence="1">
        <text>ATP + protein L-histidine = ADP + protein N-phospho-L-histidine.</text>
        <dbReference type="EC" id="2.7.13.3"/>
    </reaction>
</comment>
<dbReference type="SUPFAM" id="SSF55890">
    <property type="entry name" value="Sporulation response regulatory protein Spo0B"/>
    <property type="match status" value="1"/>
</dbReference>
<dbReference type="Gene3D" id="1.10.287.130">
    <property type="match status" value="1"/>
</dbReference>
<evidence type="ECO:0000256" key="2">
    <source>
        <dbReference type="ARBA" id="ARBA00004651"/>
    </source>
</evidence>
<dbReference type="FunFam" id="1.10.287.130:FF:000011">
    <property type="entry name" value="Sensor histidine kinase DcuS"/>
    <property type="match status" value="1"/>
</dbReference>
<keyword evidence="9 16" id="KW-0418">Kinase</keyword>
<comment type="subcellular location">
    <subcellularLocation>
        <location evidence="2">Cell membrane</location>
        <topology evidence="2">Multi-pass membrane protein</topology>
    </subcellularLocation>
</comment>
<evidence type="ECO:0000256" key="6">
    <source>
        <dbReference type="ARBA" id="ARBA00022679"/>
    </source>
</evidence>
<proteinExistence type="predicted"/>
<evidence type="ECO:0000256" key="11">
    <source>
        <dbReference type="ARBA" id="ARBA00022989"/>
    </source>
</evidence>
<keyword evidence="10" id="KW-0067">ATP-binding</keyword>
<dbReference type="SUPFAM" id="SSF55785">
    <property type="entry name" value="PYP-like sensor domain (PAS domain)"/>
    <property type="match status" value="1"/>
</dbReference>
<evidence type="ECO:0000256" key="13">
    <source>
        <dbReference type="ARBA" id="ARBA00023136"/>
    </source>
</evidence>
<keyword evidence="5" id="KW-0597">Phosphoprotein</keyword>
<keyword evidence="13 14" id="KW-0472">Membrane</keyword>
<dbReference type="Gene3D" id="3.30.565.10">
    <property type="entry name" value="Histidine kinase-like ATPase, C-terminal domain"/>
    <property type="match status" value="1"/>
</dbReference>
<protein>
    <recommendedName>
        <fullName evidence="3">histidine kinase</fullName>
        <ecNumber evidence="3">2.7.13.3</ecNumber>
    </recommendedName>
</protein>
<dbReference type="InterPro" id="IPR035965">
    <property type="entry name" value="PAS-like_dom_sf"/>
</dbReference>
<dbReference type="PROSITE" id="PS50109">
    <property type="entry name" value="HIS_KIN"/>
    <property type="match status" value="1"/>
</dbReference>
<evidence type="ECO:0000256" key="1">
    <source>
        <dbReference type="ARBA" id="ARBA00000085"/>
    </source>
</evidence>